<dbReference type="EMBL" id="LK022848">
    <property type="protein sequence ID" value="CDR06874.1"/>
    <property type="molecule type" value="Genomic_DNA"/>
</dbReference>
<name>A0A060ZM78_9ACTN</name>
<gene>
    <name evidence="3" type="ORF">J2Z30_009752</name>
    <name evidence="2" type="ORF">SIRAN3742</name>
</gene>
<evidence type="ECO:0000313" key="3">
    <source>
        <dbReference type="EMBL" id="MBP2068670.1"/>
    </source>
</evidence>
<evidence type="ECO:0000313" key="4">
    <source>
        <dbReference type="Proteomes" id="UP000756710"/>
    </source>
</evidence>
<dbReference type="HOGENOM" id="CLU_962842_0_0_11"/>
<feature type="region of interest" description="Disordered" evidence="1">
    <location>
        <begin position="1"/>
        <end position="26"/>
    </location>
</feature>
<proteinExistence type="predicted"/>
<reference evidence="2" key="1">
    <citation type="submission" date="2014-05" db="EMBL/GenBank/DDBJ databases">
        <authorList>
            <person name="Horn Fabian"/>
        </authorList>
    </citation>
    <scope>NUCLEOTIDE SEQUENCE</scope>
</reference>
<dbReference type="RefSeq" id="WP_052701382.1">
    <property type="nucleotide sequence ID" value="NZ_BAABDR010000058.1"/>
</dbReference>
<evidence type="ECO:0000256" key="1">
    <source>
        <dbReference type="SAM" id="MobiDB-lite"/>
    </source>
</evidence>
<dbReference type="AlphaFoldDB" id="A0A060ZM78"/>
<keyword evidence="4" id="KW-1185">Reference proteome</keyword>
<evidence type="ECO:0008006" key="5">
    <source>
        <dbReference type="Google" id="ProtNLM"/>
    </source>
</evidence>
<dbReference type="EMBL" id="JAGGLR010000048">
    <property type="protein sequence ID" value="MBP2068670.1"/>
    <property type="molecule type" value="Genomic_DNA"/>
</dbReference>
<dbReference type="Proteomes" id="UP000756710">
    <property type="component" value="Unassembled WGS sequence"/>
</dbReference>
<reference evidence="3 4" key="2">
    <citation type="submission" date="2021-03" db="EMBL/GenBank/DDBJ databases">
        <title>Genomic Encyclopedia of Type Strains, Phase IV (KMG-IV): sequencing the most valuable type-strain genomes for metagenomic binning, comparative biology and taxonomic classification.</title>
        <authorList>
            <person name="Goeker M."/>
        </authorList>
    </citation>
    <scope>NUCLEOTIDE SEQUENCE [LARGE SCALE GENOMIC DNA]</scope>
    <source>
        <strain evidence="3 4">DSM 41954</strain>
    </source>
</reference>
<protein>
    <recommendedName>
        <fullName evidence="5">Tetratricopeptide repeat protein</fullName>
    </recommendedName>
</protein>
<sequence>MPGERPDRVRQDHDAHDGTSRRSPFPIEVLIRRDGTANLDGEPFCVPDGEPFHIAVLDALQRHARARGGPVEAVIDNRREGDVTRIEVAPDGSSRILRHGSDPEGAGTERQSSAEPPPAGPFADGTWSAHGATRVPDELAVLVARITRAVDTGAFERAAALALWLREHAARTFGDEHPFTLEAHALKAFSAYRCGNYSAATAMCLELARIRHRQGDPRAHEELMRAFAAWRLIDDPASGAGYGRELLAVWSGLAEQGRDAAGDATLVRDVKRRIHALSAATATPETGAT</sequence>
<evidence type="ECO:0000313" key="2">
    <source>
        <dbReference type="EMBL" id="CDR06874.1"/>
    </source>
</evidence>
<organism evidence="2">
    <name type="scientific">Streptomyces iranensis</name>
    <dbReference type="NCBI Taxonomy" id="576784"/>
    <lineage>
        <taxon>Bacteria</taxon>
        <taxon>Bacillati</taxon>
        <taxon>Actinomycetota</taxon>
        <taxon>Actinomycetes</taxon>
        <taxon>Kitasatosporales</taxon>
        <taxon>Streptomycetaceae</taxon>
        <taxon>Streptomyces</taxon>
        <taxon>Streptomyces violaceusniger group</taxon>
    </lineage>
</organism>
<accession>A0A060ZM78</accession>
<dbReference type="GeneID" id="32467319"/>
<feature type="compositionally biased region" description="Basic and acidic residues" evidence="1">
    <location>
        <begin position="1"/>
        <end position="20"/>
    </location>
</feature>
<feature type="region of interest" description="Disordered" evidence="1">
    <location>
        <begin position="89"/>
        <end position="129"/>
    </location>
</feature>